<evidence type="ECO:0000313" key="1">
    <source>
        <dbReference type="EMBL" id="TFK45865.1"/>
    </source>
</evidence>
<accession>A0A5C3MMF3</accession>
<keyword evidence="2" id="KW-1185">Reference proteome</keyword>
<dbReference type="EMBL" id="ML213536">
    <property type="protein sequence ID" value="TFK45865.1"/>
    <property type="molecule type" value="Genomic_DNA"/>
</dbReference>
<protein>
    <submittedName>
        <fullName evidence="1">Uncharacterized protein</fullName>
    </submittedName>
</protein>
<proteinExistence type="predicted"/>
<evidence type="ECO:0000313" key="2">
    <source>
        <dbReference type="Proteomes" id="UP000305948"/>
    </source>
</evidence>
<sequence>MRLIDDYLFITTDLLKAKHFVQMMSEGEFMHPSQSGADSRSHRPSGLWMLHSSREIVDELRLRLVRHEHCRGRSASLSMVWIPY</sequence>
<dbReference type="OrthoDB" id="289721at2759"/>
<dbReference type="Proteomes" id="UP000305948">
    <property type="component" value="Unassembled WGS sequence"/>
</dbReference>
<dbReference type="AlphaFoldDB" id="A0A5C3MMF3"/>
<organism evidence="1 2">
    <name type="scientific">Heliocybe sulcata</name>
    <dbReference type="NCBI Taxonomy" id="5364"/>
    <lineage>
        <taxon>Eukaryota</taxon>
        <taxon>Fungi</taxon>
        <taxon>Dikarya</taxon>
        <taxon>Basidiomycota</taxon>
        <taxon>Agaricomycotina</taxon>
        <taxon>Agaricomycetes</taxon>
        <taxon>Gloeophyllales</taxon>
        <taxon>Gloeophyllaceae</taxon>
        <taxon>Heliocybe</taxon>
    </lineage>
</organism>
<reference evidence="1 2" key="1">
    <citation type="journal article" date="2019" name="Nat. Ecol. Evol.">
        <title>Megaphylogeny resolves global patterns of mushroom evolution.</title>
        <authorList>
            <person name="Varga T."/>
            <person name="Krizsan K."/>
            <person name="Foldi C."/>
            <person name="Dima B."/>
            <person name="Sanchez-Garcia M."/>
            <person name="Sanchez-Ramirez S."/>
            <person name="Szollosi G.J."/>
            <person name="Szarkandi J.G."/>
            <person name="Papp V."/>
            <person name="Albert L."/>
            <person name="Andreopoulos W."/>
            <person name="Angelini C."/>
            <person name="Antonin V."/>
            <person name="Barry K.W."/>
            <person name="Bougher N.L."/>
            <person name="Buchanan P."/>
            <person name="Buyck B."/>
            <person name="Bense V."/>
            <person name="Catcheside P."/>
            <person name="Chovatia M."/>
            <person name="Cooper J."/>
            <person name="Damon W."/>
            <person name="Desjardin D."/>
            <person name="Finy P."/>
            <person name="Geml J."/>
            <person name="Haridas S."/>
            <person name="Hughes K."/>
            <person name="Justo A."/>
            <person name="Karasinski D."/>
            <person name="Kautmanova I."/>
            <person name="Kiss B."/>
            <person name="Kocsube S."/>
            <person name="Kotiranta H."/>
            <person name="LaButti K.M."/>
            <person name="Lechner B.E."/>
            <person name="Liimatainen K."/>
            <person name="Lipzen A."/>
            <person name="Lukacs Z."/>
            <person name="Mihaltcheva S."/>
            <person name="Morgado L.N."/>
            <person name="Niskanen T."/>
            <person name="Noordeloos M.E."/>
            <person name="Ohm R.A."/>
            <person name="Ortiz-Santana B."/>
            <person name="Ovrebo C."/>
            <person name="Racz N."/>
            <person name="Riley R."/>
            <person name="Savchenko A."/>
            <person name="Shiryaev A."/>
            <person name="Soop K."/>
            <person name="Spirin V."/>
            <person name="Szebenyi C."/>
            <person name="Tomsovsky M."/>
            <person name="Tulloss R.E."/>
            <person name="Uehling J."/>
            <person name="Grigoriev I.V."/>
            <person name="Vagvolgyi C."/>
            <person name="Papp T."/>
            <person name="Martin F.M."/>
            <person name="Miettinen O."/>
            <person name="Hibbett D.S."/>
            <person name="Nagy L.G."/>
        </authorList>
    </citation>
    <scope>NUCLEOTIDE SEQUENCE [LARGE SCALE GENOMIC DNA]</scope>
    <source>
        <strain evidence="1 2">OMC1185</strain>
    </source>
</reference>
<name>A0A5C3MMF3_9AGAM</name>
<gene>
    <name evidence="1" type="ORF">OE88DRAFT_1668735</name>
</gene>